<dbReference type="Proteomes" id="UP001162031">
    <property type="component" value="Unassembled WGS sequence"/>
</dbReference>
<gene>
    <name evidence="3" type="ORF">HBR001_LOCUS1461</name>
</gene>
<sequence length="305" mass="33925">MRVFAFALVASSAVLPRLDGASDAAETSRIAHQDPAVVPPTAAGVDSPPSRLLRDQGFEANEAAKLLESATRSLKSSGKVEKVAGAIKKIINAQTELTTEFVMTDAMLRVTRTLEPDDLVKRLVQMNVDEVQLARALYDMQRHSNDRRQHYFAEALGVLMKNWFESGLTKAQLTKNLGLKKRSFSQRVDDEGIPSTGVRMAFYTAVHGGQGPIKFFEDLVAENNGYQNFKTLVDEEVHKHREAGLYFLFDTVLDALDHKPKDSRTIGERKIHDFVLQIAKENFGDEYVRRMRSDVGDGSPLATST</sequence>
<evidence type="ECO:0000313" key="4">
    <source>
        <dbReference type="Proteomes" id="UP001162031"/>
    </source>
</evidence>
<accession>A0AAV0T610</accession>
<keyword evidence="2" id="KW-0732">Signal</keyword>
<evidence type="ECO:0000256" key="1">
    <source>
        <dbReference type="SAM" id="MobiDB-lite"/>
    </source>
</evidence>
<protein>
    <recommendedName>
        <fullName evidence="5">RxLR effector candidate protein</fullName>
    </recommendedName>
</protein>
<feature type="region of interest" description="Disordered" evidence="1">
    <location>
        <begin position="29"/>
        <end position="48"/>
    </location>
</feature>
<comment type="caution">
    <text evidence="3">The sequence shown here is derived from an EMBL/GenBank/DDBJ whole genome shotgun (WGS) entry which is preliminary data.</text>
</comment>
<evidence type="ECO:0000313" key="3">
    <source>
        <dbReference type="EMBL" id="CAI5715560.1"/>
    </source>
</evidence>
<evidence type="ECO:0008006" key="5">
    <source>
        <dbReference type="Google" id="ProtNLM"/>
    </source>
</evidence>
<dbReference type="EMBL" id="CANTFL010000144">
    <property type="protein sequence ID" value="CAI5715560.1"/>
    <property type="molecule type" value="Genomic_DNA"/>
</dbReference>
<feature type="chain" id="PRO_5043863687" description="RxLR effector candidate protein" evidence="2">
    <location>
        <begin position="21"/>
        <end position="305"/>
    </location>
</feature>
<proteinExistence type="predicted"/>
<reference evidence="3" key="1">
    <citation type="submission" date="2022-12" db="EMBL/GenBank/DDBJ databases">
        <authorList>
            <person name="Webb A."/>
        </authorList>
    </citation>
    <scope>NUCLEOTIDE SEQUENCE</scope>
    <source>
        <strain evidence="3">Hp1</strain>
    </source>
</reference>
<dbReference type="AlphaFoldDB" id="A0AAV0T610"/>
<evidence type="ECO:0000256" key="2">
    <source>
        <dbReference type="SAM" id="SignalP"/>
    </source>
</evidence>
<keyword evidence="4" id="KW-1185">Reference proteome</keyword>
<feature type="signal peptide" evidence="2">
    <location>
        <begin position="1"/>
        <end position="20"/>
    </location>
</feature>
<name>A0AAV0T610_HYABA</name>
<organism evidence="3 4">
    <name type="scientific">Hyaloperonospora brassicae</name>
    <name type="common">Brassica downy mildew</name>
    <name type="synonym">Peronospora brassicae</name>
    <dbReference type="NCBI Taxonomy" id="162125"/>
    <lineage>
        <taxon>Eukaryota</taxon>
        <taxon>Sar</taxon>
        <taxon>Stramenopiles</taxon>
        <taxon>Oomycota</taxon>
        <taxon>Peronosporomycetes</taxon>
        <taxon>Peronosporales</taxon>
        <taxon>Peronosporaceae</taxon>
        <taxon>Hyaloperonospora</taxon>
    </lineage>
</organism>